<dbReference type="Proteomes" id="UP001306592">
    <property type="component" value="Unassembled WGS sequence"/>
</dbReference>
<dbReference type="EMBL" id="JBANEI010000014">
    <property type="protein sequence ID" value="MEI2683462.1"/>
    <property type="molecule type" value="Genomic_DNA"/>
</dbReference>
<feature type="compositionally biased region" description="Basic and acidic residues" evidence="1">
    <location>
        <begin position="70"/>
        <end position="81"/>
    </location>
</feature>
<dbReference type="RefSeq" id="WP_053110430.1">
    <property type="nucleotide sequence ID" value="NZ_CP142215.1"/>
</dbReference>
<comment type="caution">
    <text evidence="2">The sequence shown here is derived from an EMBL/GenBank/DDBJ whole genome shotgun (WGS) entry which is preliminary data.</text>
</comment>
<accession>A0ABU8DIX3</accession>
<evidence type="ECO:0000256" key="1">
    <source>
        <dbReference type="SAM" id="MobiDB-lite"/>
    </source>
</evidence>
<evidence type="ECO:0000313" key="3">
    <source>
        <dbReference type="Proteomes" id="UP001306592"/>
    </source>
</evidence>
<gene>
    <name evidence="2" type="ORF">V8N49_17575</name>
</gene>
<dbReference type="GeneID" id="89475751"/>
<sequence length="97" mass="10931">MYKNEEEKLADIVMGEAVMVLLSNDAAISKTALIRQLQDMAAAEKEGLRQRACRRAIAEVRQSQAQEQNRQTHEIRDRDNVTHLFTSEGPANGAKKH</sequence>
<name>A0ABU8DIX3_ERWAP</name>
<keyword evidence="3" id="KW-1185">Reference proteome</keyword>
<protein>
    <submittedName>
        <fullName evidence="2">Uncharacterized protein</fullName>
    </submittedName>
</protein>
<evidence type="ECO:0000313" key="2">
    <source>
        <dbReference type="EMBL" id="MEI2683462.1"/>
    </source>
</evidence>
<proteinExistence type="predicted"/>
<organism evidence="2 3">
    <name type="scientific">Erwinia aphidicola</name>
    <dbReference type="NCBI Taxonomy" id="68334"/>
    <lineage>
        <taxon>Bacteria</taxon>
        <taxon>Pseudomonadati</taxon>
        <taxon>Pseudomonadota</taxon>
        <taxon>Gammaproteobacteria</taxon>
        <taxon>Enterobacterales</taxon>
        <taxon>Erwiniaceae</taxon>
        <taxon>Erwinia</taxon>
    </lineage>
</organism>
<feature type="region of interest" description="Disordered" evidence="1">
    <location>
        <begin position="63"/>
        <end position="97"/>
    </location>
</feature>
<reference evidence="2 3" key="1">
    <citation type="submission" date="2024-02" db="EMBL/GenBank/DDBJ databases">
        <title>First report Erwinia aphidicola in onion in Chile.</title>
        <authorList>
            <person name="Valenzuela M."/>
            <person name="Pena M."/>
            <person name="Dutta B."/>
        </authorList>
    </citation>
    <scope>NUCLEOTIDE SEQUENCE [LARGE SCALE GENOMIC DNA]</scope>
    <source>
        <strain evidence="2 3">QCJ3A</strain>
    </source>
</reference>